<feature type="region of interest" description="Disordered" evidence="1">
    <location>
        <begin position="705"/>
        <end position="788"/>
    </location>
</feature>
<dbReference type="AlphaFoldDB" id="A0A9P5YLY6"/>
<dbReference type="EMBL" id="MU155630">
    <property type="protein sequence ID" value="KAF9471739.1"/>
    <property type="molecule type" value="Genomic_DNA"/>
</dbReference>
<feature type="region of interest" description="Disordered" evidence="1">
    <location>
        <begin position="147"/>
        <end position="166"/>
    </location>
</feature>
<comment type="caution">
    <text evidence="2">The sequence shown here is derived from an EMBL/GenBank/DDBJ whole genome shotgun (WGS) entry which is preliminary data.</text>
</comment>
<accession>A0A9P5YLY6</accession>
<feature type="compositionally biased region" description="Pro residues" evidence="1">
    <location>
        <begin position="779"/>
        <end position="788"/>
    </location>
</feature>
<gene>
    <name evidence="2" type="ORF">BDN70DRAFT_901099</name>
</gene>
<keyword evidence="3" id="KW-1185">Reference proteome</keyword>
<name>A0A9P5YLY6_9AGAR</name>
<reference evidence="2" key="1">
    <citation type="submission" date="2020-11" db="EMBL/GenBank/DDBJ databases">
        <authorList>
            <consortium name="DOE Joint Genome Institute"/>
            <person name="Ahrendt S."/>
            <person name="Riley R."/>
            <person name="Andreopoulos W."/>
            <person name="Labutti K."/>
            <person name="Pangilinan J."/>
            <person name="Ruiz-Duenas F.J."/>
            <person name="Barrasa J.M."/>
            <person name="Sanchez-Garcia M."/>
            <person name="Camarero S."/>
            <person name="Miyauchi S."/>
            <person name="Serrano A."/>
            <person name="Linde D."/>
            <person name="Babiker R."/>
            <person name="Drula E."/>
            <person name="Ayuso-Fernandez I."/>
            <person name="Pacheco R."/>
            <person name="Padilla G."/>
            <person name="Ferreira P."/>
            <person name="Barriuso J."/>
            <person name="Kellner H."/>
            <person name="Castanera R."/>
            <person name="Alfaro M."/>
            <person name="Ramirez L."/>
            <person name="Pisabarro A.G."/>
            <person name="Kuo A."/>
            <person name="Tritt A."/>
            <person name="Lipzen A."/>
            <person name="He G."/>
            <person name="Yan M."/>
            <person name="Ng V."/>
            <person name="Cullen D."/>
            <person name="Martin F."/>
            <person name="Rosso M.-N."/>
            <person name="Henrissat B."/>
            <person name="Hibbett D."/>
            <person name="Martinez A.T."/>
            <person name="Grigoriev I.V."/>
        </authorList>
    </citation>
    <scope>NUCLEOTIDE SEQUENCE</scope>
    <source>
        <strain evidence="2">CIRM-BRFM 674</strain>
    </source>
</reference>
<sequence>MIIHEVGDMFWVAEGVRAIGDELYEAGDDLTAINNVATVNNDVDDGRDGSLMSDEWGMTMGRAGRGEVESKKNKVFGAGGETRAPNGVGTARDELDEVGGLSRVSDGDKKLKNGIDDAEDESWALIIEEMMREGGNEVEGNLSAIDVKETTPDGDSDAGASKRDPNDVERLEDIINNILAILETLEVEVEVGGPGETNDVRNEVTGGVLRSWNEVVLSECLGRRERCLNSLGRACLLFELMNRWDNLNCRRGISQPWSYMYSGILPNGSLKRFVSLCRGGGGDFLMAGSRRAAILGTEKPGNIGRDILGFFRPICGAAGGVGRMYSIVMILSITILPRLEELAFLEREDGGVGKQLVRSTPPRQQPPLLAHAAFPHLIITEMMEKERGRDRTGESGQAGKVIQPNYFARSFPFTRPIFSAFACLMSLTHPRPTLVTHPSTRHAHHSPIHSPPAPTLHPPVAHTHLSPTPTCYLHPPVPPNHPSTPPLPTPIPSLSLPMLTIVVLWLMAYIRPYPLLEGRANSSRRDVLLPSAYARMGWREVLGTVDGGGGSARARGCCITCANNAGFGARGLILAVARDGRHFRVQKKRECIYVKRIEENALESMDAQPAVWMTLDMHSFFGISYRFQLQLQITAWLAYSEGTHMGDSSASRMSTMLICSHLPSPAIHGTGEQNKRAEGLVHIFVHPGSAHTCIRSLFPPHPRIHQQHLRRDRRERMTWQKGDVAERGGRKMQGESTGEESRCGEQGAMPCSDSPRSHPSASRPHPLPPPVASPLTSPTSPPTLAPTPLPTIDILSRTHTILHTIAVHPLRFWSQPVTAALCWEGVLCWLPEAPATSLRRGEEHTTREGERTGVEKRVKDEINQIDVDFDLKRSLKEVASSSSTLLTTIYRCK</sequence>
<feature type="compositionally biased region" description="Basic and acidic residues" evidence="1">
    <location>
        <begin position="712"/>
        <end position="743"/>
    </location>
</feature>
<evidence type="ECO:0000256" key="1">
    <source>
        <dbReference type="SAM" id="MobiDB-lite"/>
    </source>
</evidence>
<dbReference type="Proteomes" id="UP000807469">
    <property type="component" value="Unassembled WGS sequence"/>
</dbReference>
<evidence type="ECO:0000313" key="2">
    <source>
        <dbReference type="EMBL" id="KAF9471739.1"/>
    </source>
</evidence>
<evidence type="ECO:0000313" key="3">
    <source>
        <dbReference type="Proteomes" id="UP000807469"/>
    </source>
</evidence>
<protein>
    <submittedName>
        <fullName evidence="2">Uncharacterized protein</fullName>
    </submittedName>
</protein>
<proteinExistence type="predicted"/>
<organism evidence="2 3">
    <name type="scientific">Pholiota conissans</name>
    <dbReference type="NCBI Taxonomy" id="109636"/>
    <lineage>
        <taxon>Eukaryota</taxon>
        <taxon>Fungi</taxon>
        <taxon>Dikarya</taxon>
        <taxon>Basidiomycota</taxon>
        <taxon>Agaricomycotina</taxon>
        <taxon>Agaricomycetes</taxon>
        <taxon>Agaricomycetidae</taxon>
        <taxon>Agaricales</taxon>
        <taxon>Agaricineae</taxon>
        <taxon>Strophariaceae</taxon>
        <taxon>Pholiota</taxon>
    </lineage>
</organism>